<sequence>MEGLMEECRETLCRIIENYPQGITLGELLSLLSQELGEENREVLRECIHKETVNYCGRSNLGTKSQGCIFVVTENRIDEELPDQAKLEPYNPEKHGRWELNNERKRPCLKKLPELKKYLKWVAQLSGKSDEEIKQSLEEIRRELLNQINARSFDGERLRELSEPIPYVKYWLGQGRGRERVKNLITSQTEKIEELLEIINTCNENNYKEVIERYATKVDEINKELGSETNKAKLNTFLTTFAHVINLDFFIPISEAISTTVMKRWWEITNELNPNYKGQKERCIGSDSRNTDCLKKFLSELNRIRLEGDLKLTEVAWGLSKLRSHEPKIRHYNSPHPEDCLSFTCNVNRNKEN</sequence>
<evidence type="ECO:0000256" key="1">
    <source>
        <dbReference type="SAM" id="Coils"/>
    </source>
</evidence>
<dbReference type="RefSeq" id="WP_121171697.1">
    <property type="nucleotide sequence ID" value="NZ_RBIE01000004.1"/>
</dbReference>
<keyword evidence="1" id="KW-0175">Coiled coil</keyword>
<evidence type="ECO:0000313" key="2">
    <source>
        <dbReference type="EMBL" id="RKQ60452.1"/>
    </source>
</evidence>
<dbReference type="AlphaFoldDB" id="A0A420W5T3"/>
<dbReference type="Proteomes" id="UP000280881">
    <property type="component" value="Unassembled WGS sequence"/>
</dbReference>
<gene>
    <name evidence="2" type="ORF">C7457_1530</name>
</gene>
<dbReference type="EMBL" id="RBIE01000004">
    <property type="protein sequence ID" value="RKQ60452.1"/>
    <property type="molecule type" value="Genomic_DNA"/>
</dbReference>
<accession>A0A420W5T3</accession>
<organism evidence="2 3">
    <name type="scientific">Thermovibrio guaymasensis</name>
    <dbReference type="NCBI Taxonomy" id="240167"/>
    <lineage>
        <taxon>Bacteria</taxon>
        <taxon>Pseudomonadati</taxon>
        <taxon>Aquificota</taxon>
        <taxon>Aquificia</taxon>
        <taxon>Desulfurobacteriales</taxon>
        <taxon>Desulfurobacteriaceae</taxon>
        <taxon>Thermovibrio</taxon>
    </lineage>
</organism>
<name>A0A420W5T3_9BACT</name>
<protein>
    <submittedName>
        <fullName evidence="2">Uncharacterized protein</fullName>
    </submittedName>
</protein>
<keyword evidence="3" id="KW-1185">Reference proteome</keyword>
<proteinExistence type="predicted"/>
<feature type="coiled-coil region" evidence="1">
    <location>
        <begin position="178"/>
        <end position="231"/>
    </location>
</feature>
<comment type="caution">
    <text evidence="2">The sequence shown here is derived from an EMBL/GenBank/DDBJ whole genome shotgun (WGS) entry which is preliminary data.</text>
</comment>
<evidence type="ECO:0000313" key="3">
    <source>
        <dbReference type="Proteomes" id="UP000280881"/>
    </source>
</evidence>
<reference evidence="2 3" key="1">
    <citation type="submission" date="2018-10" db="EMBL/GenBank/DDBJ databases">
        <title>Genomic Encyclopedia of Type Strains, Phase IV (KMG-IV): sequencing the most valuable type-strain genomes for metagenomic binning, comparative biology and taxonomic classification.</title>
        <authorList>
            <person name="Goeker M."/>
        </authorList>
    </citation>
    <scope>NUCLEOTIDE SEQUENCE [LARGE SCALE GENOMIC DNA]</scope>
    <source>
        <strain evidence="2 3">DSM 15521</strain>
    </source>
</reference>